<comment type="caution">
    <text evidence="10">The sequence shown here is derived from an EMBL/GenBank/DDBJ whole genome shotgun (WGS) entry which is preliminary data.</text>
</comment>
<evidence type="ECO:0000313" key="11">
    <source>
        <dbReference type="Proteomes" id="UP001219525"/>
    </source>
</evidence>
<dbReference type="Proteomes" id="UP001219525">
    <property type="component" value="Unassembled WGS sequence"/>
</dbReference>
<dbReference type="InterPro" id="IPR025300">
    <property type="entry name" value="BetaGal_jelly_roll_dom"/>
</dbReference>
<dbReference type="InterPro" id="IPR037110">
    <property type="entry name" value="Betagal_dom2_sf"/>
</dbReference>
<dbReference type="SUPFAM" id="SSF51445">
    <property type="entry name" value="(Trans)glycosidases"/>
    <property type="match status" value="1"/>
</dbReference>
<evidence type="ECO:0000256" key="5">
    <source>
        <dbReference type="ARBA" id="ARBA00022801"/>
    </source>
</evidence>
<dbReference type="Pfam" id="PF10435">
    <property type="entry name" value="BetaGal_dom2"/>
    <property type="match status" value="1"/>
</dbReference>
<evidence type="ECO:0000256" key="1">
    <source>
        <dbReference type="ARBA" id="ARBA00001412"/>
    </source>
</evidence>
<dbReference type="EMBL" id="JARJCW010000023">
    <property type="protein sequence ID" value="KAJ7212593.1"/>
    <property type="molecule type" value="Genomic_DNA"/>
</dbReference>
<dbReference type="Gene3D" id="2.60.390.10">
    <property type="entry name" value="Beta-galactosidase, domain 3"/>
    <property type="match status" value="1"/>
</dbReference>
<sequence>MGNSKLGAPAKPPAKKSRKVTHSLAGFVLAALTIQLVIKASLHSDLTDDVRFDNYSLILKGQRIFLHSGEFHTWRLPVPSLWPDILEKSKAAGLNAISIYVHMGLTNPARGIADLNGFRALKPLYEAALAAGIWVVVRPGPYINAETSAGGIAHWVTTEVAGRLRTNDSDWTEAWKDYVEAVVCETAPYQIHRGGPVIDNEYTQDAPGHGEYYEQLKTAFRMGGIAVPLTYNDPNQGENFINGTVFHLNRMDSYPQRFDCSHPAVWRPVVPDYHEYHARVNPSQPWYIPEFQAGSFDAWGPTAPGYAPCAELTGPDFQSVFNMQLWASNAKLINYYMLYGGTSWGGLPFPGVYTSYDYGAPISESRALTAKYDELKLQAMFVRSSPDFPKTDWIGDTRTGLVASTDPEVFVTLLRNPDSGAGFYVVRQNDSTSTAMMNFRLHVDTGAAGRLSIPLVARAITLGGRESKTVVTDYAFGARSTLIYSTAAVFFAGRIGGRDVLFLHGRTGQAHEAALHLTGTPNPWLRPPSPQVSYSAQPGLGTVVAFLPGIEGLVSIYDSDTQLILFADSATAATFWAPTLPGAAGDPFAQFWGLGTNESVLVGGPYLVRSAALEASGAVLALRGDLKTEVRLMVVAPPTVRTVMWNGMDVGGGDLVSAGVRLYDLVRRAAAVGVRVPALEGWRFADSLPERDAAFDDSAWAVANHTTTNVPEKMRYGDGRVLYGCDYGFCENVVLWRGHFNASGAERSVNLSINGGQAFAASVWLNDVFLGTSYGNSTNNMNIIEETDDEFVFSNGALRLGGNVITIVQDNMGLNETDGDNADTSKNPRGVRGFALNSGNISEWKVQGKIGGYSAFPDKTRGVFNEGGLFGERRGWHLPGFDTSAWPARELSAGLPDGRAGVGFFVATFSLDLDPFLDVHMSFTFEDPLGAAYRALLFVNGWMMGKRVANLGPQAKFPVQPGILDYHGENTVAVALWSMENEPVSPMLRLVVDGVYDSALGEVRTNNPRWSSEGRET</sequence>
<dbReference type="InterPro" id="IPR025972">
    <property type="entry name" value="BetaGal_dom3"/>
</dbReference>
<dbReference type="InterPro" id="IPR008979">
    <property type="entry name" value="Galactose-bd-like_sf"/>
</dbReference>
<organism evidence="10 11">
    <name type="scientific">Mycena pura</name>
    <dbReference type="NCBI Taxonomy" id="153505"/>
    <lineage>
        <taxon>Eukaryota</taxon>
        <taxon>Fungi</taxon>
        <taxon>Dikarya</taxon>
        <taxon>Basidiomycota</taxon>
        <taxon>Agaricomycotina</taxon>
        <taxon>Agaricomycetes</taxon>
        <taxon>Agaricomycetidae</taxon>
        <taxon>Agaricales</taxon>
        <taxon>Marasmiineae</taxon>
        <taxon>Mycenaceae</taxon>
        <taxon>Mycena</taxon>
    </lineage>
</organism>
<proteinExistence type="inferred from homology"/>
<dbReference type="AlphaFoldDB" id="A0AAD6VKN9"/>
<dbReference type="InterPro" id="IPR036833">
    <property type="entry name" value="BetaGal_dom3_sf"/>
</dbReference>
<dbReference type="PRINTS" id="PR00742">
    <property type="entry name" value="GLHYDRLASE35"/>
</dbReference>
<gene>
    <name evidence="10" type="ORF">GGX14DRAFT_620855</name>
</gene>
<dbReference type="GO" id="GO:0004565">
    <property type="term" value="F:beta-galactosidase activity"/>
    <property type="evidence" value="ECO:0007669"/>
    <property type="project" value="UniProtKB-EC"/>
</dbReference>
<evidence type="ECO:0000259" key="9">
    <source>
        <dbReference type="SMART" id="SM01029"/>
    </source>
</evidence>
<dbReference type="InterPro" id="IPR018954">
    <property type="entry name" value="Betagal_dom2"/>
</dbReference>
<dbReference type="InterPro" id="IPR017853">
    <property type="entry name" value="GH"/>
</dbReference>
<evidence type="ECO:0000256" key="4">
    <source>
        <dbReference type="ARBA" id="ARBA00022729"/>
    </source>
</evidence>
<keyword evidence="6" id="KW-0325">Glycoprotein</keyword>
<reference evidence="10" key="1">
    <citation type="submission" date="2023-03" db="EMBL/GenBank/DDBJ databases">
        <title>Massive genome expansion in bonnet fungi (Mycena s.s.) driven by repeated elements and novel gene families across ecological guilds.</title>
        <authorList>
            <consortium name="Lawrence Berkeley National Laboratory"/>
            <person name="Harder C.B."/>
            <person name="Miyauchi S."/>
            <person name="Viragh M."/>
            <person name="Kuo A."/>
            <person name="Thoen E."/>
            <person name="Andreopoulos B."/>
            <person name="Lu D."/>
            <person name="Skrede I."/>
            <person name="Drula E."/>
            <person name="Henrissat B."/>
            <person name="Morin E."/>
            <person name="Kohler A."/>
            <person name="Barry K."/>
            <person name="LaButti K."/>
            <person name="Morin E."/>
            <person name="Salamov A."/>
            <person name="Lipzen A."/>
            <person name="Mereny Z."/>
            <person name="Hegedus B."/>
            <person name="Baldrian P."/>
            <person name="Stursova M."/>
            <person name="Weitz H."/>
            <person name="Taylor A."/>
            <person name="Grigoriev I.V."/>
            <person name="Nagy L.G."/>
            <person name="Martin F."/>
            <person name="Kauserud H."/>
        </authorList>
    </citation>
    <scope>NUCLEOTIDE SEQUENCE</scope>
    <source>
        <strain evidence="10">9144</strain>
    </source>
</reference>
<comment type="similarity">
    <text evidence="2 8">Belongs to the glycosyl hydrolase 35 family.</text>
</comment>
<dbReference type="Gene3D" id="3.20.20.80">
    <property type="entry name" value="Glycosidases"/>
    <property type="match status" value="1"/>
</dbReference>
<dbReference type="Pfam" id="PF13364">
    <property type="entry name" value="BetaGal_ABD2"/>
    <property type="match status" value="2"/>
</dbReference>
<keyword evidence="5 10" id="KW-0378">Hydrolase</keyword>
<keyword evidence="4" id="KW-0732">Signal</keyword>
<keyword evidence="7" id="KW-0326">Glycosidase</keyword>
<evidence type="ECO:0000313" key="10">
    <source>
        <dbReference type="EMBL" id="KAJ7212593.1"/>
    </source>
</evidence>
<dbReference type="EC" id="3.2.1.23" evidence="3"/>
<accession>A0AAD6VKN9</accession>
<dbReference type="InterPro" id="IPR001944">
    <property type="entry name" value="Glycoside_Hdrlase_35"/>
</dbReference>
<dbReference type="InterPro" id="IPR031330">
    <property type="entry name" value="Gly_Hdrlase_35_cat"/>
</dbReference>
<dbReference type="GO" id="GO:0005975">
    <property type="term" value="P:carbohydrate metabolic process"/>
    <property type="evidence" value="ECO:0007669"/>
    <property type="project" value="InterPro"/>
</dbReference>
<dbReference type="SUPFAM" id="SSF117100">
    <property type="entry name" value="Beta-galactosidase LacA, domain 3"/>
    <property type="match status" value="1"/>
</dbReference>
<dbReference type="SUPFAM" id="SSF51011">
    <property type="entry name" value="Glycosyl hydrolase domain"/>
    <property type="match status" value="1"/>
</dbReference>
<dbReference type="Pfam" id="PF13363">
    <property type="entry name" value="BetaGal_dom3"/>
    <property type="match status" value="1"/>
</dbReference>
<keyword evidence="11" id="KW-1185">Reference proteome</keyword>
<name>A0AAD6VKN9_9AGAR</name>
<comment type="catalytic activity">
    <reaction evidence="1">
        <text>Hydrolysis of terminal non-reducing beta-D-galactose residues in beta-D-galactosides.</text>
        <dbReference type="EC" id="3.2.1.23"/>
    </reaction>
</comment>
<evidence type="ECO:0000256" key="3">
    <source>
        <dbReference type="ARBA" id="ARBA00012756"/>
    </source>
</evidence>
<protein>
    <recommendedName>
        <fullName evidence="3">beta-galactosidase</fullName>
        <ecNumber evidence="3">3.2.1.23</ecNumber>
    </recommendedName>
</protein>
<dbReference type="SMART" id="SM01029">
    <property type="entry name" value="BetaGal_dom2"/>
    <property type="match status" value="1"/>
</dbReference>
<evidence type="ECO:0000256" key="6">
    <source>
        <dbReference type="ARBA" id="ARBA00023180"/>
    </source>
</evidence>
<evidence type="ECO:0000256" key="2">
    <source>
        <dbReference type="ARBA" id="ARBA00009809"/>
    </source>
</evidence>
<feature type="domain" description="Beta-galactosidase" evidence="9">
    <location>
        <begin position="390"/>
        <end position="575"/>
    </location>
</feature>
<evidence type="ECO:0000256" key="8">
    <source>
        <dbReference type="RuleBase" id="RU003679"/>
    </source>
</evidence>
<dbReference type="Gene3D" id="2.102.20.10">
    <property type="entry name" value="Beta-galactosidase, domain 2"/>
    <property type="match status" value="1"/>
</dbReference>
<dbReference type="Gene3D" id="2.60.120.260">
    <property type="entry name" value="Galactose-binding domain-like"/>
    <property type="match status" value="2"/>
</dbReference>
<dbReference type="PANTHER" id="PTHR23421">
    <property type="entry name" value="BETA-GALACTOSIDASE RELATED"/>
    <property type="match status" value="1"/>
</dbReference>
<dbReference type="SUPFAM" id="SSF49785">
    <property type="entry name" value="Galactose-binding domain-like"/>
    <property type="match status" value="2"/>
</dbReference>
<evidence type="ECO:0000256" key="7">
    <source>
        <dbReference type="ARBA" id="ARBA00023295"/>
    </source>
</evidence>
<dbReference type="Pfam" id="PF01301">
    <property type="entry name" value="Glyco_hydro_35"/>
    <property type="match status" value="1"/>
</dbReference>